<proteinExistence type="predicted"/>
<dbReference type="OrthoDB" id="359492at2157"/>
<dbReference type="RefSeq" id="WP_188786632.1">
    <property type="nucleotide sequence ID" value="NZ_FXTR01000003.1"/>
</dbReference>
<dbReference type="Proteomes" id="UP000653099">
    <property type="component" value="Unassembled WGS sequence"/>
</dbReference>
<feature type="transmembrane region" description="Helical" evidence="1">
    <location>
        <begin position="34"/>
        <end position="54"/>
    </location>
</feature>
<dbReference type="EMBL" id="BMOC01000006">
    <property type="protein sequence ID" value="GGJ04969.1"/>
    <property type="molecule type" value="Genomic_DNA"/>
</dbReference>
<accession>A0A830EN41</accession>
<feature type="transmembrane region" description="Helical" evidence="1">
    <location>
        <begin position="66"/>
        <end position="84"/>
    </location>
</feature>
<evidence type="ECO:0000313" key="2">
    <source>
        <dbReference type="EMBL" id="GGJ04969.1"/>
    </source>
</evidence>
<gene>
    <name evidence="2" type="ORF">GCM10008995_13540</name>
</gene>
<sequence>MQSQHGEASGLAPEVVHTVAITTPARWFDDRRGLATGLVGFAYAGASFLIVPLARGRVTADIVETMLGLAAIVDVTTLVGIPFLRS</sequence>
<evidence type="ECO:0000256" key="1">
    <source>
        <dbReference type="SAM" id="Phobius"/>
    </source>
</evidence>
<dbReference type="AlphaFoldDB" id="A0A830EN41"/>
<organism evidence="2 3">
    <name type="scientific">Halobellus salinus</name>
    <dbReference type="NCBI Taxonomy" id="931585"/>
    <lineage>
        <taxon>Archaea</taxon>
        <taxon>Methanobacteriati</taxon>
        <taxon>Methanobacteriota</taxon>
        <taxon>Stenosarchaea group</taxon>
        <taxon>Halobacteria</taxon>
        <taxon>Halobacteriales</taxon>
        <taxon>Haloferacaceae</taxon>
        <taxon>Halobellus</taxon>
    </lineage>
</organism>
<evidence type="ECO:0000313" key="3">
    <source>
        <dbReference type="Proteomes" id="UP000653099"/>
    </source>
</evidence>
<name>A0A830EN41_9EURY</name>
<comment type="caution">
    <text evidence="2">The sequence shown here is derived from an EMBL/GenBank/DDBJ whole genome shotgun (WGS) entry which is preliminary data.</text>
</comment>
<keyword evidence="1" id="KW-1133">Transmembrane helix</keyword>
<keyword evidence="1" id="KW-0472">Membrane</keyword>
<reference evidence="2" key="1">
    <citation type="journal article" date="2014" name="Int. J. Syst. Evol. Microbiol.">
        <title>Complete genome sequence of Corynebacterium casei LMG S-19264T (=DSM 44701T), isolated from a smear-ripened cheese.</title>
        <authorList>
            <consortium name="US DOE Joint Genome Institute (JGI-PGF)"/>
            <person name="Walter F."/>
            <person name="Albersmeier A."/>
            <person name="Kalinowski J."/>
            <person name="Ruckert C."/>
        </authorList>
    </citation>
    <scope>NUCLEOTIDE SEQUENCE</scope>
    <source>
        <strain evidence="2">JCM 14359</strain>
    </source>
</reference>
<keyword evidence="3" id="KW-1185">Reference proteome</keyword>
<keyword evidence="1" id="KW-0812">Transmembrane</keyword>
<reference evidence="2" key="2">
    <citation type="submission" date="2020-09" db="EMBL/GenBank/DDBJ databases">
        <authorList>
            <person name="Sun Q."/>
            <person name="Ohkuma M."/>
        </authorList>
    </citation>
    <scope>NUCLEOTIDE SEQUENCE</scope>
    <source>
        <strain evidence="2">JCM 14359</strain>
    </source>
</reference>
<protein>
    <submittedName>
        <fullName evidence="2">Uncharacterized protein</fullName>
    </submittedName>
</protein>